<reference evidence="2" key="1">
    <citation type="submission" date="2022-07" db="EMBL/GenBank/DDBJ databases">
        <title>Genome Sequence of Leucocoprinus birnbaumii.</title>
        <authorList>
            <person name="Buettner E."/>
        </authorList>
    </citation>
    <scope>NUCLEOTIDE SEQUENCE</scope>
    <source>
        <strain evidence="2">VT141</strain>
    </source>
</reference>
<evidence type="ECO:0000313" key="3">
    <source>
        <dbReference type="Proteomes" id="UP001213000"/>
    </source>
</evidence>
<dbReference type="Proteomes" id="UP001213000">
    <property type="component" value="Unassembled WGS sequence"/>
</dbReference>
<name>A0AAD5YML5_9AGAR</name>
<sequence>MDALHEWRKSVWQRDHRKSKCSAVLLLEDKQLEALTAANCPESLREMIDIVGEDWVWLGKYGGELLEKIHTLDYSEPLEQVTQAKTKGKGTKEAGKTKVQAQGSERLTVDPTPTGVISSQQTSMSTMSLSHIPLMHHQHPHPQPATYTAGLAHHYPTGVPGVYQPTPYFPPFYPIYPPHTIHPPYSPSPYFPQPSAPRDMLPTTGSAPQAIPSTPGPPSLYGSHPFPISNPPSSSPTPTYTLYPPPTPLRSPPPLTGSLDLLAFWLYDPERPQKRRRKDSGRWNFLKKQYFHVYTNRISKF</sequence>
<accession>A0AAD5YML5</accession>
<evidence type="ECO:0000313" key="2">
    <source>
        <dbReference type="EMBL" id="KAJ3561783.1"/>
    </source>
</evidence>
<comment type="caution">
    <text evidence="2">The sequence shown here is derived from an EMBL/GenBank/DDBJ whole genome shotgun (WGS) entry which is preliminary data.</text>
</comment>
<dbReference type="AlphaFoldDB" id="A0AAD5YML5"/>
<protein>
    <submittedName>
        <fullName evidence="2">Uncharacterized protein</fullName>
    </submittedName>
</protein>
<dbReference type="EMBL" id="JANIEX010000953">
    <property type="protein sequence ID" value="KAJ3561783.1"/>
    <property type="molecule type" value="Genomic_DNA"/>
</dbReference>
<gene>
    <name evidence="2" type="ORF">NP233_g9983</name>
</gene>
<keyword evidence="3" id="KW-1185">Reference proteome</keyword>
<feature type="region of interest" description="Disordered" evidence="1">
    <location>
        <begin position="84"/>
        <end position="103"/>
    </location>
</feature>
<evidence type="ECO:0000256" key="1">
    <source>
        <dbReference type="SAM" id="MobiDB-lite"/>
    </source>
</evidence>
<organism evidence="2 3">
    <name type="scientific">Leucocoprinus birnbaumii</name>
    <dbReference type="NCBI Taxonomy" id="56174"/>
    <lineage>
        <taxon>Eukaryota</taxon>
        <taxon>Fungi</taxon>
        <taxon>Dikarya</taxon>
        <taxon>Basidiomycota</taxon>
        <taxon>Agaricomycotina</taxon>
        <taxon>Agaricomycetes</taxon>
        <taxon>Agaricomycetidae</taxon>
        <taxon>Agaricales</taxon>
        <taxon>Agaricineae</taxon>
        <taxon>Agaricaceae</taxon>
        <taxon>Leucocoprinus</taxon>
    </lineage>
</organism>
<feature type="region of interest" description="Disordered" evidence="1">
    <location>
        <begin position="187"/>
        <end position="240"/>
    </location>
</feature>
<proteinExistence type="predicted"/>